<dbReference type="Pfam" id="PF21948">
    <property type="entry name" value="LplA-B_cat"/>
    <property type="match status" value="1"/>
</dbReference>
<dbReference type="SUPFAM" id="SSF55681">
    <property type="entry name" value="Class II aaRS and biotin synthetases"/>
    <property type="match status" value="1"/>
</dbReference>
<organism evidence="6 7">
    <name type="scientific">Maudiozyma barnettii</name>
    <dbReference type="NCBI Taxonomy" id="61262"/>
    <lineage>
        <taxon>Eukaryota</taxon>
        <taxon>Fungi</taxon>
        <taxon>Dikarya</taxon>
        <taxon>Ascomycota</taxon>
        <taxon>Saccharomycotina</taxon>
        <taxon>Saccharomycetes</taxon>
        <taxon>Saccharomycetales</taxon>
        <taxon>Saccharomycetaceae</taxon>
        <taxon>Maudiozyma</taxon>
    </lineage>
</organism>
<dbReference type="PANTHER" id="PTHR12561">
    <property type="entry name" value="LIPOATE-PROTEIN LIGASE"/>
    <property type="match status" value="1"/>
</dbReference>
<dbReference type="InterPro" id="IPR004143">
    <property type="entry name" value="BPL_LPL_catalytic"/>
</dbReference>
<comment type="function">
    <text evidence="1">Catalyzes both the ATP-dependent activation of exogenously supplied lipoate to lipoyl-AMP and the transfer of the activated lipoyl onto the lipoyl domains of lipoate-dependent enzymes.</text>
</comment>
<keyword evidence="6" id="KW-0436">Ligase</keyword>
<sequence>MLKRCYILSKLNTFTYKSQRYVNTKVPFDINETDDQYKGINTMYSDMFSQSLSNTNTKDDNTDISRETNPLSECDKLNKEFQDLFQVDNTCLSGKELEHKVTSPGRFILKSLSNNPYYNLALEDYVFRKTPVSKEISHDVFPNHRLLFYINKKCAVIGKNQTVWQEVYLSELQEQSYELLRRLSGGGAVIHDLGNVNYSFITSRNEFHSSFFNELIVKWLHSYDETLPVTLNKRSDILFDGKKCGGSAFKIAQGKAYHHGTMLVNSDLGNFHGLLKAKDIPGIKWDSPSVDSVRSNVSNISLKSTDNFMDICIDGFRTDFKGANHHEIPVYFCNEDITINDEINSSMNTLKDDKWKYFNGPKFDVAFLDKQVFISCEKGIITKCNIAGLEGKAFKTLWEDKKVYRNIYQNKF</sequence>
<accession>A0A8H2VDI0</accession>
<dbReference type="PANTHER" id="PTHR12561:SF3">
    <property type="entry name" value="LIPOYLTRANSFERASE 1, MITOCHONDRIAL"/>
    <property type="match status" value="1"/>
</dbReference>
<evidence type="ECO:0000313" key="6">
    <source>
        <dbReference type="EMBL" id="CAB4253268.1"/>
    </source>
</evidence>
<proteinExistence type="inferred from homology"/>
<dbReference type="EMBL" id="CAEFZW010000002">
    <property type="protein sequence ID" value="CAB4253268.1"/>
    <property type="molecule type" value="Genomic_DNA"/>
</dbReference>
<comment type="similarity">
    <text evidence="3">Belongs to the LplA family.</text>
</comment>
<dbReference type="GO" id="GO:0017118">
    <property type="term" value="F:lipoyltransferase activity"/>
    <property type="evidence" value="ECO:0007669"/>
    <property type="project" value="TreeGrafter"/>
</dbReference>
<dbReference type="NCBIfam" id="TIGR00545">
    <property type="entry name" value="lipoyltrans"/>
    <property type="match status" value="1"/>
</dbReference>
<evidence type="ECO:0000256" key="2">
    <source>
        <dbReference type="ARBA" id="ARBA00005085"/>
    </source>
</evidence>
<dbReference type="InterPro" id="IPR004562">
    <property type="entry name" value="LipoylTrfase_LipoateP_Ligase"/>
</dbReference>
<dbReference type="GeneID" id="64856424"/>
<dbReference type="Gene3D" id="3.30.930.10">
    <property type="entry name" value="Bira Bifunctional Protein, Domain 2"/>
    <property type="match status" value="1"/>
</dbReference>
<dbReference type="AlphaFoldDB" id="A0A8H2VDI0"/>
<dbReference type="GO" id="GO:0005739">
    <property type="term" value="C:mitochondrion"/>
    <property type="evidence" value="ECO:0007669"/>
    <property type="project" value="TreeGrafter"/>
</dbReference>
<dbReference type="OrthoDB" id="201621at2759"/>
<name>A0A8H2VDI0_9SACH</name>
<dbReference type="GO" id="GO:0009249">
    <property type="term" value="P:protein lipoylation"/>
    <property type="evidence" value="ECO:0007669"/>
    <property type="project" value="InterPro"/>
</dbReference>
<keyword evidence="7" id="KW-1185">Reference proteome</keyword>
<evidence type="ECO:0000313" key="7">
    <source>
        <dbReference type="Proteomes" id="UP000644660"/>
    </source>
</evidence>
<dbReference type="RefSeq" id="XP_041405306.1">
    <property type="nucleotide sequence ID" value="XM_041549372.1"/>
</dbReference>
<dbReference type="InterPro" id="IPR045864">
    <property type="entry name" value="aa-tRNA-synth_II/BPL/LPL"/>
</dbReference>
<dbReference type="CDD" id="cd16443">
    <property type="entry name" value="LplA"/>
    <property type="match status" value="1"/>
</dbReference>
<comment type="pathway">
    <text evidence="2">Protein modification; protein lipoylation via exogenous pathway; protein N(6)-(lipoyl)lysine from lipoate: step 2/2.</text>
</comment>
<comment type="caution">
    <text evidence="6">The sequence shown here is derived from an EMBL/GenBank/DDBJ whole genome shotgun (WGS) entry which is preliminary data.</text>
</comment>
<evidence type="ECO:0000256" key="3">
    <source>
        <dbReference type="ARBA" id="ARBA00008242"/>
    </source>
</evidence>
<dbReference type="GO" id="GO:0016874">
    <property type="term" value="F:ligase activity"/>
    <property type="evidence" value="ECO:0007669"/>
    <property type="project" value="UniProtKB-KW"/>
</dbReference>
<evidence type="ECO:0000256" key="4">
    <source>
        <dbReference type="ARBA" id="ARBA00015925"/>
    </source>
</evidence>
<evidence type="ECO:0000256" key="1">
    <source>
        <dbReference type="ARBA" id="ARBA00003253"/>
    </source>
</evidence>
<dbReference type="UniPathway" id="UPA00537">
    <property type="reaction ID" value="UER00595"/>
</dbReference>
<evidence type="ECO:0000259" key="5">
    <source>
        <dbReference type="PROSITE" id="PS51733"/>
    </source>
</evidence>
<dbReference type="Proteomes" id="UP000644660">
    <property type="component" value="Unassembled WGS sequence"/>
</dbReference>
<gene>
    <name evidence="6" type="ORF">KABA2_02S15532</name>
</gene>
<dbReference type="PROSITE" id="PS51733">
    <property type="entry name" value="BPL_LPL_CATALYTIC"/>
    <property type="match status" value="1"/>
</dbReference>
<feature type="domain" description="BPL/LPL catalytic" evidence="5">
    <location>
        <begin position="140"/>
        <end position="309"/>
    </location>
</feature>
<reference evidence="6 7" key="1">
    <citation type="submission" date="2020-05" db="EMBL/GenBank/DDBJ databases">
        <authorList>
            <person name="Casaregola S."/>
            <person name="Devillers H."/>
            <person name="Grondin C."/>
        </authorList>
    </citation>
    <scope>NUCLEOTIDE SEQUENCE [LARGE SCALE GENOMIC DNA]</scope>
    <source>
        <strain evidence="6 7">CLIB 1767</strain>
    </source>
</reference>
<protein>
    <recommendedName>
        <fullName evidence="4">Putative lipoate-protein ligase A</fullName>
    </recommendedName>
</protein>